<dbReference type="KEGG" id="saux:SAI6T6_1014180"/>
<dbReference type="Gene3D" id="3.20.20.70">
    <property type="entry name" value="Aldolase class I"/>
    <property type="match status" value="1"/>
</dbReference>
<dbReference type="GO" id="GO:0003824">
    <property type="term" value="F:catalytic activity"/>
    <property type="evidence" value="ECO:0007669"/>
    <property type="project" value="InterPro"/>
</dbReference>
<feature type="domain" description="Radical SAM core" evidence="6">
    <location>
        <begin position="37"/>
        <end position="267"/>
    </location>
</feature>
<dbReference type="Proteomes" id="UP000032744">
    <property type="component" value="Chromosome"/>
</dbReference>
<evidence type="ECO:0000256" key="4">
    <source>
        <dbReference type="ARBA" id="ARBA00023004"/>
    </source>
</evidence>
<accession>A0A7U7IEU0</accession>
<name>A0A7U7IEU0_STAAU</name>
<dbReference type="PANTHER" id="PTHR42836:SF2">
    <property type="entry name" value="PROTEIN YFKA-RELATED"/>
    <property type="match status" value="1"/>
</dbReference>
<gene>
    <name evidence="7" type="ORF">SAI7S6_1014220</name>
</gene>
<dbReference type="CDD" id="cd01335">
    <property type="entry name" value="Radical_SAM"/>
    <property type="match status" value="1"/>
</dbReference>
<dbReference type="InterPro" id="IPR014866">
    <property type="entry name" value="YfkB"/>
</dbReference>
<dbReference type="KEGG" id="sauy:SAI8T7_1014200"/>
<evidence type="ECO:0000256" key="2">
    <source>
        <dbReference type="ARBA" id="ARBA00022691"/>
    </source>
</evidence>
<evidence type="ECO:0000313" key="7">
    <source>
        <dbReference type="EMBL" id="CCJ23131.1"/>
    </source>
</evidence>
<evidence type="ECO:0000256" key="5">
    <source>
        <dbReference type="ARBA" id="ARBA00023014"/>
    </source>
</evidence>
<dbReference type="SUPFAM" id="SSF102114">
    <property type="entry name" value="Radical SAM enzymes"/>
    <property type="match status" value="1"/>
</dbReference>
<dbReference type="KEGG" id="sauk:SAI3T3_1014210"/>
<dbReference type="InterPro" id="IPR058240">
    <property type="entry name" value="rSAM_sf"/>
</dbReference>
<dbReference type="InterPro" id="IPR031004">
    <property type="entry name" value="rSAM_YfkAB"/>
</dbReference>
<dbReference type="GO" id="GO:0046872">
    <property type="term" value="F:metal ion binding"/>
    <property type="evidence" value="ECO:0007669"/>
    <property type="project" value="UniProtKB-KW"/>
</dbReference>
<dbReference type="KEGG" id="sauv:SAI7S6_1014220"/>
<keyword evidence="1" id="KW-0004">4Fe-4S</keyword>
<keyword evidence="4" id="KW-0408">Iron</keyword>
<dbReference type="KEGG" id="sauq:SAI4T8_1014220"/>
<dbReference type="GO" id="GO:0051539">
    <property type="term" value="F:4 iron, 4 sulfur cluster binding"/>
    <property type="evidence" value="ECO:0007669"/>
    <property type="project" value="UniProtKB-KW"/>
</dbReference>
<reference evidence="7 8" key="1">
    <citation type="journal article" date="2012" name="PLoS ONE">
        <title>Short term evolution of a highly transmissible methicillin-resistant Staphylococcus aureus clone (ST228) in a tertiary care hospital.</title>
        <authorList>
            <person name="Vogel V."/>
            <person name="Falquet L."/>
            <person name="Calderon-Copete S.P."/>
            <person name="Basset P."/>
            <person name="Blanc D.S."/>
        </authorList>
    </citation>
    <scope>NUCLEOTIDE SEQUENCE [LARGE SCALE GENOMIC DNA]</scope>
    <source>
        <strain evidence="8">ST228/18412</strain>
    </source>
</reference>
<dbReference type="KEGG" id="saut:SAI1T1_2014210"/>
<evidence type="ECO:0000259" key="6">
    <source>
        <dbReference type="PROSITE" id="PS51918"/>
    </source>
</evidence>
<keyword evidence="3" id="KW-0479">Metal-binding</keyword>
<dbReference type="InterPro" id="IPR007197">
    <property type="entry name" value="rSAM"/>
</dbReference>
<dbReference type="PROSITE" id="PS51918">
    <property type="entry name" value="RADICAL_SAM"/>
    <property type="match status" value="1"/>
</dbReference>
<evidence type="ECO:0000313" key="8">
    <source>
        <dbReference type="Proteomes" id="UP000032744"/>
    </source>
</evidence>
<dbReference type="AlphaFoldDB" id="A0A7U7IEU0"/>
<evidence type="ECO:0000256" key="3">
    <source>
        <dbReference type="ARBA" id="ARBA00022723"/>
    </source>
</evidence>
<dbReference type="EMBL" id="HE579071">
    <property type="protein sequence ID" value="CCJ23131.1"/>
    <property type="molecule type" value="Genomic_DNA"/>
</dbReference>
<dbReference type="KEGG" id="sauw:SAI5S5_1014160"/>
<dbReference type="PANTHER" id="PTHR42836">
    <property type="entry name" value="7-CARBOXY-7-DEAZAGUANINE SYNTHASE"/>
    <property type="match status" value="1"/>
</dbReference>
<proteinExistence type="predicted"/>
<dbReference type="InterPro" id="IPR013785">
    <property type="entry name" value="Aldolase_TIM"/>
</dbReference>
<dbReference type="Pfam" id="PF08756">
    <property type="entry name" value="YfkB"/>
    <property type="match status" value="1"/>
</dbReference>
<keyword evidence="5" id="KW-0411">Iron-sulfur</keyword>
<dbReference type="Pfam" id="PF04055">
    <property type="entry name" value="Radical_SAM"/>
    <property type="match status" value="1"/>
</dbReference>
<sequence length="394" mass="45600">MNQIERRKFKTMNSVKLKQPVSIYNDPWESYNDVKEHGQLTLSNIEFTTTNLCNMRCSHCAVGYTLQTVDPEPLDMDLIYRRLDEIPNLRTMSITGGEPMFSKKSIRNVVKPLLKYAHHRGIYTQMNSNLTLPQDRYLDIAEYIDVMHISHNWGTTDEFANVGFGAMKKQPPLKAKLKLYEQMISNARTLSEQGMFVSAETMLNQSTLPHLRKIHQEVVHDMKCSRHEIHPMYPADFASQLNVLTLAEMKKTIHDILDFRDEDIWMLFGTLPVFPCLKDDEDQKLLSRLRNANNVTTRNDPDGRSRLNVNVFTGNVIVTDFGDETGTISNIQKDKLTDVFDKWLSSDLAKSLNCHCSEFSCLGPNVLVKNMYYPNMDFKDNERHMHKQPQIIQF</sequence>
<dbReference type="SFLD" id="SFLDG01097">
    <property type="entry name" value="Uncharacterised_Radical_SAM_Su"/>
    <property type="match status" value="1"/>
</dbReference>
<evidence type="ECO:0000256" key="1">
    <source>
        <dbReference type="ARBA" id="ARBA00022485"/>
    </source>
</evidence>
<dbReference type="SFLD" id="SFLDS00029">
    <property type="entry name" value="Radical_SAM"/>
    <property type="match status" value="1"/>
</dbReference>
<protein>
    <submittedName>
        <fullName evidence="7">Radical SAM domain protein</fullName>
    </submittedName>
</protein>
<dbReference type="KEGG" id="sauj:SAI2T2_1014220"/>
<dbReference type="NCBIfam" id="TIGR04478">
    <property type="entry name" value="rSAM_YfkAB"/>
    <property type="match status" value="1"/>
</dbReference>
<organism evidence="7 8">
    <name type="scientific">Staphylococcus aureus subsp. aureus ST228</name>
    <dbReference type="NCBI Taxonomy" id="1074919"/>
    <lineage>
        <taxon>Bacteria</taxon>
        <taxon>Bacillati</taxon>
        <taxon>Bacillota</taxon>
        <taxon>Bacilli</taxon>
        <taxon>Bacillales</taxon>
        <taxon>Staphylococcaceae</taxon>
        <taxon>Staphylococcus</taxon>
    </lineage>
</organism>
<keyword evidence="2" id="KW-0949">S-adenosyl-L-methionine</keyword>